<accession>A0AA39Q3A6</accession>
<proteinExistence type="predicted"/>
<evidence type="ECO:0000256" key="1">
    <source>
        <dbReference type="SAM" id="MobiDB-lite"/>
    </source>
</evidence>
<dbReference type="AlphaFoldDB" id="A0AA39Q3A6"/>
<sequence length="105" mass="11050">MSSRDASKGVPSNLLAFPSLSSSLHALPQATSMKGVSLHPNMYGQPASEAKLQKALSKTAAAHPSQNPAMTPYMRPATPSSHCDSSPLMMRKPVCFLGSPRQPGC</sequence>
<gene>
    <name evidence="2" type="ORF">EDD18DRAFT_1463344</name>
</gene>
<reference evidence="2" key="1">
    <citation type="submission" date="2023-06" db="EMBL/GenBank/DDBJ databases">
        <authorList>
            <consortium name="Lawrence Berkeley National Laboratory"/>
            <person name="Ahrendt S."/>
            <person name="Sahu N."/>
            <person name="Indic B."/>
            <person name="Wong-Bajracharya J."/>
            <person name="Merenyi Z."/>
            <person name="Ke H.-M."/>
            <person name="Monk M."/>
            <person name="Kocsube S."/>
            <person name="Drula E."/>
            <person name="Lipzen A."/>
            <person name="Balint B."/>
            <person name="Henrissat B."/>
            <person name="Andreopoulos B."/>
            <person name="Martin F.M."/>
            <person name="Harder C.B."/>
            <person name="Rigling D."/>
            <person name="Ford K.L."/>
            <person name="Foster G.D."/>
            <person name="Pangilinan J."/>
            <person name="Papanicolaou A."/>
            <person name="Barry K."/>
            <person name="LaButti K."/>
            <person name="Viragh M."/>
            <person name="Koriabine M."/>
            <person name="Yan M."/>
            <person name="Riley R."/>
            <person name="Champramary S."/>
            <person name="Plett K.L."/>
            <person name="Tsai I.J."/>
            <person name="Slot J."/>
            <person name="Sipos G."/>
            <person name="Plett J."/>
            <person name="Nagy L.G."/>
            <person name="Grigoriev I.V."/>
        </authorList>
    </citation>
    <scope>NUCLEOTIDE SEQUENCE</scope>
    <source>
        <strain evidence="2">HWK02</strain>
    </source>
</reference>
<comment type="caution">
    <text evidence="2">The sequence shown here is derived from an EMBL/GenBank/DDBJ whole genome shotgun (WGS) entry which is preliminary data.</text>
</comment>
<keyword evidence="3" id="KW-1185">Reference proteome</keyword>
<dbReference type="EMBL" id="JAUEPU010000017">
    <property type="protein sequence ID" value="KAK0495467.1"/>
    <property type="molecule type" value="Genomic_DNA"/>
</dbReference>
<evidence type="ECO:0000313" key="2">
    <source>
        <dbReference type="EMBL" id="KAK0495467.1"/>
    </source>
</evidence>
<evidence type="ECO:0000313" key="3">
    <source>
        <dbReference type="Proteomes" id="UP001175228"/>
    </source>
</evidence>
<name>A0AA39Q3A6_9AGAR</name>
<protein>
    <submittedName>
        <fullName evidence="2">Uncharacterized protein</fullName>
    </submittedName>
</protein>
<dbReference type="Proteomes" id="UP001175228">
    <property type="component" value="Unassembled WGS sequence"/>
</dbReference>
<organism evidence="2 3">
    <name type="scientific">Armillaria luteobubalina</name>
    <dbReference type="NCBI Taxonomy" id="153913"/>
    <lineage>
        <taxon>Eukaryota</taxon>
        <taxon>Fungi</taxon>
        <taxon>Dikarya</taxon>
        <taxon>Basidiomycota</taxon>
        <taxon>Agaricomycotina</taxon>
        <taxon>Agaricomycetes</taxon>
        <taxon>Agaricomycetidae</taxon>
        <taxon>Agaricales</taxon>
        <taxon>Marasmiineae</taxon>
        <taxon>Physalacriaceae</taxon>
        <taxon>Armillaria</taxon>
    </lineage>
</organism>
<feature type="region of interest" description="Disordered" evidence="1">
    <location>
        <begin position="58"/>
        <end position="85"/>
    </location>
</feature>